<protein>
    <recommendedName>
        <fullName evidence="1">FAD-binding domain-containing protein</fullName>
    </recommendedName>
</protein>
<feature type="domain" description="FAD-binding" evidence="1">
    <location>
        <begin position="126"/>
        <end position="353"/>
    </location>
</feature>
<proteinExistence type="predicted"/>
<name>A0A0K1ED26_CHOCO</name>
<evidence type="ECO:0000259" key="1">
    <source>
        <dbReference type="Pfam" id="PF01494"/>
    </source>
</evidence>
<dbReference type="InterPro" id="IPR036188">
    <property type="entry name" value="FAD/NAD-bd_sf"/>
</dbReference>
<gene>
    <name evidence="2" type="ORF">CMC5_029270</name>
</gene>
<keyword evidence="3" id="KW-1185">Reference proteome</keyword>
<dbReference type="EMBL" id="CP012159">
    <property type="protein sequence ID" value="AKT38781.1"/>
    <property type="molecule type" value="Genomic_DNA"/>
</dbReference>
<dbReference type="Proteomes" id="UP000067626">
    <property type="component" value="Chromosome"/>
</dbReference>
<dbReference type="Pfam" id="PF01494">
    <property type="entry name" value="FAD_binding_3"/>
    <property type="match status" value="1"/>
</dbReference>
<dbReference type="InterPro" id="IPR002938">
    <property type="entry name" value="FAD-bd"/>
</dbReference>
<reference evidence="2 3" key="1">
    <citation type="submission" date="2015-07" db="EMBL/GenBank/DDBJ databases">
        <title>Genome analysis of myxobacterium Chondromyces crocatus Cm c5 reveals a high potential for natural compound synthesis and the genetic basis for the loss of fruiting body formation.</title>
        <authorList>
            <person name="Zaburannyi N."/>
            <person name="Bunk B."/>
            <person name="Maier J."/>
            <person name="Overmann J."/>
            <person name="Mueller R."/>
        </authorList>
    </citation>
    <scope>NUCLEOTIDE SEQUENCE [LARGE SCALE GENOMIC DNA]</scope>
    <source>
        <strain evidence="2 3">Cm c5</strain>
    </source>
</reference>
<dbReference type="SUPFAM" id="SSF51905">
    <property type="entry name" value="FAD/NAD(P)-binding domain"/>
    <property type="match status" value="1"/>
</dbReference>
<evidence type="ECO:0000313" key="2">
    <source>
        <dbReference type="EMBL" id="AKT38781.1"/>
    </source>
</evidence>
<dbReference type="GO" id="GO:0071949">
    <property type="term" value="F:FAD binding"/>
    <property type="evidence" value="ECO:0007669"/>
    <property type="project" value="InterPro"/>
</dbReference>
<dbReference type="PANTHER" id="PTHR43422">
    <property type="entry name" value="THIAMINE THIAZOLE SYNTHASE"/>
    <property type="match status" value="1"/>
</dbReference>
<dbReference type="OrthoDB" id="9790035at2"/>
<accession>A0A0K1ED26</accession>
<dbReference type="KEGG" id="ccro:CMC5_029270"/>
<dbReference type="STRING" id="52.CMC5_029270"/>
<evidence type="ECO:0000313" key="3">
    <source>
        <dbReference type="Proteomes" id="UP000067626"/>
    </source>
</evidence>
<organism evidence="2 3">
    <name type="scientific">Chondromyces crocatus</name>
    <dbReference type="NCBI Taxonomy" id="52"/>
    <lineage>
        <taxon>Bacteria</taxon>
        <taxon>Pseudomonadati</taxon>
        <taxon>Myxococcota</taxon>
        <taxon>Polyangia</taxon>
        <taxon>Polyangiales</taxon>
        <taxon>Polyangiaceae</taxon>
        <taxon>Chondromyces</taxon>
    </lineage>
</organism>
<sequence length="465" mass="51064">MRSPFHGRGVERAPFRSRAVVIGGGIAGLLAAQVLSRRFESVMLVERDTPPQQPAPRAGAPQSRHCHLLLLRGQQLMNDMFPGLAAELCARGAEPIDWIDDIAMFWHGRWVPRFPSGMLGHCSSRDLLELVLRERIQRIPSVTFVSGHEVTGLVQEARQIRGVCVRARDGGRSDILDAPFVVDASGRSSRAPHWLQLLGHDAPEETRVDSRAGYASRLYEPPPDASHDWRVLVVRALSPSSRGGGIYPMEGRWLVTLTGYADEAPEATERGFDEFLRALPDPAIGDALRGARPLSPVCGYRGTATQRRHYERLRRAPDGFVTVGDAFCAFNPVYAQGMALSVLAAQALDRGLMTQRLRGDSLTGFAARFHRELAKITHGPWLMAIGEDFRYPTTQGPRPPASVRLAQRYMNLLMAGMGDDPALLRDMMEVMHMLKPPQALFTPTILARTLLPAAKRAAGVALGAG</sequence>
<dbReference type="PANTHER" id="PTHR43422:SF3">
    <property type="entry name" value="THIAMINE THIAZOLE SYNTHASE"/>
    <property type="match status" value="1"/>
</dbReference>
<dbReference type="AlphaFoldDB" id="A0A0K1ED26"/>
<dbReference type="Gene3D" id="3.50.50.60">
    <property type="entry name" value="FAD/NAD(P)-binding domain"/>
    <property type="match status" value="1"/>
</dbReference>